<name>A0A2M8RY00_9PAST</name>
<accession>A0A2M8RY00</accession>
<reference evidence="1 2" key="1">
    <citation type="submission" date="2017-11" db="EMBL/GenBank/DDBJ databases">
        <title>Reclassification of Bisgaard taxon 5 as Caviibacterium pharyngocola gen. nov., sp. nov.</title>
        <authorList>
            <person name="Christensen H."/>
        </authorList>
    </citation>
    <scope>NUCLEOTIDE SEQUENCE [LARGE SCALE GENOMIC DNA]</scope>
    <source>
        <strain evidence="1 2">7_3</strain>
    </source>
</reference>
<dbReference type="AlphaFoldDB" id="A0A2M8RY00"/>
<protein>
    <submittedName>
        <fullName evidence="1">Uncharacterized protein</fullName>
    </submittedName>
</protein>
<gene>
    <name evidence="1" type="ORF">CVP04_02540</name>
</gene>
<dbReference type="Proteomes" id="UP000230282">
    <property type="component" value="Unassembled WGS sequence"/>
</dbReference>
<dbReference type="OrthoDB" id="10019835at2"/>
<evidence type="ECO:0000313" key="1">
    <source>
        <dbReference type="EMBL" id="PJG83756.1"/>
    </source>
</evidence>
<evidence type="ECO:0000313" key="2">
    <source>
        <dbReference type="Proteomes" id="UP000230282"/>
    </source>
</evidence>
<keyword evidence="2" id="KW-1185">Reference proteome</keyword>
<sequence>MSILDIGKAMAIYNQPTEFDQNAWKTAFDIANAFNTASNNYVTLENNRITRGVNALKHQENMATSDNRVAWQNWDYNNRMKTGDFAQVKSHYEFDKLKATDEDSKALDNFIAENIGKNPTEMQQAIMNSTLSDNQKAQAWGRYQALNEINTQRHQAEQADFAQRHQAIIDNSYDTNYDPITGQTTRGAFNEAKYRQNLAMWEMHNPNAKAYIQQVLPIFAKNQGLASSQYDLSQLSPEQVMALPAALNKFLTPQQQLYNVYGTLDKTMKTAFPAINSNTSTIPVTPATTPVVPVNAKSGYIPTPYATGIGGGTPYGYVQGQKQGTPLTWDLIFPTVTARPAGIIPR</sequence>
<organism evidence="1 2">
    <name type="scientific">Caviibacterium pharyngocola</name>
    <dbReference type="NCBI Taxonomy" id="28159"/>
    <lineage>
        <taxon>Bacteria</taxon>
        <taxon>Pseudomonadati</taxon>
        <taxon>Pseudomonadota</taxon>
        <taxon>Gammaproteobacteria</taxon>
        <taxon>Pasteurellales</taxon>
        <taxon>Pasteurellaceae</taxon>
        <taxon>Caviibacterium</taxon>
    </lineage>
</organism>
<proteinExistence type="predicted"/>
<comment type="caution">
    <text evidence="1">The sequence shown here is derived from an EMBL/GenBank/DDBJ whole genome shotgun (WGS) entry which is preliminary data.</text>
</comment>
<dbReference type="EMBL" id="PHGZ01000005">
    <property type="protein sequence ID" value="PJG83756.1"/>
    <property type="molecule type" value="Genomic_DNA"/>
</dbReference>
<dbReference type="RefSeq" id="WP_100295960.1">
    <property type="nucleotide sequence ID" value="NZ_PHGZ01000005.1"/>
</dbReference>